<feature type="compositionally biased region" description="Pro residues" evidence="9">
    <location>
        <begin position="122"/>
        <end position="131"/>
    </location>
</feature>
<evidence type="ECO:0000256" key="6">
    <source>
        <dbReference type="ARBA" id="ARBA00022833"/>
    </source>
</evidence>
<dbReference type="SMART" id="SM00355">
    <property type="entry name" value="ZnF_C2H2"/>
    <property type="match status" value="2"/>
</dbReference>
<dbReference type="GO" id="GO:0000978">
    <property type="term" value="F:RNA polymerase II cis-regulatory region sequence-specific DNA binding"/>
    <property type="evidence" value="ECO:0007669"/>
    <property type="project" value="TreeGrafter"/>
</dbReference>
<dbReference type="PROSITE" id="PS00028">
    <property type="entry name" value="ZINC_FINGER_C2H2_1"/>
    <property type="match status" value="2"/>
</dbReference>
<dbReference type="AlphaFoldDB" id="A0A448YKW0"/>
<dbReference type="Pfam" id="PF00096">
    <property type="entry name" value="zf-C2H2"/>
    <property type="match status" value="1"/>
</dbReference>
<evidence type="ECO:0000256" key="8">
    <source>
        <dbReference type="PROSITE-ProRule" id="PRU00042"/>
    </source>
</evidence>
<dbReference type="InParanoid" id="A0A448YKW0"/>
<protein>
    <submittedName>
        <fullName evidence="11">DEKNAAC102268</fullName>
    </submittedName>
</protein>
<evidence type="ECO:0000256" key="1">
    <source>
        <dbReference type="ARBA" id="ARBA00004123"/>
    </source>
</evidence>
<dbReference type="FunFam" id="3.30.160.60:FF:001382">
    <property type="entry name" value="Transcriptional repressor"/>
    <property type="match status" value="1"/>
</dbReference>
<evidence type="ECO:0000256" key="4">
    <source>
        <dbReference type="ARBA" id="ARBA00022737"/>
    </source>
</evidence>
<keyword evidence="6" id="KW-0862">Zinc</keyword>
<dbReference type="PANTHER" id="PTHR14003">
    <property type="entry name" value="TRANSCRIPTIONAL REPRESSOR PROTEIN YY"/>
    <property type="match status" value="1"/>
</dbReference>
<feature type="domain" description="C2H2-type" evidence="10">
    <location>
        <begin position="203"/>
        <end position="230"/>
    </location>
</feature>
<dbReference type="InterPro" id="IPR036236">
    <property type="entry name" value="Znf_C2H2_sf"/>
</dbReference>
<dbReference type="Gene3D" id="3.30.160.60">
    <property type="entry name" value="Classic Zinc Finger"/>
    <property type="match status" value="2"/>
</dbReference>
<keyword evidence="2" id="KW-0678">Repressor</keyword>
<reference evidence="11 12" key="1">
    <citation type="submission" date="2018-12" db="EMBL/GenBank/DDBJ databases">
        <authorList>
            <person name="Tiukova I."/>
            <person name="Dainat J."/>
        </authorList>
    </citation>
    <scope>NUCLEOTIDE SEQUENCE [LARGE SCALE GENOMIC DNA]</scope>
</reference>
<dbReference type="GO" id="GO:0060258">
    <property type="term" value="P:negative regulation of filamentous growth"/>
    <property type="evidence" value="ECO:0007669"/>
    <property type="project" value="UniProtKB-ARBA"/>
</dbReference>
<keyword evidence="3" id="KW-0479">Metal-binding</keyword>
<evidence type="ECO:0000256" key="5">
    <source>
        <dbReference type="ARBA" id="ARBA00022771"/>
    </source>
</evidence>
<keyword evidence="4" id="KW-0677">Repeat</keyword>
<dbReference type="GO" id="GO:0008270">
    <property type="term" value="F:zinc ion binding"/>
    <property type="evidence" value="ECO:0007669"/>
    <property type="project" value="UniProtKB-KW"/>
</dbReference>
<dbReference type="SUPFAM" id="SSF57667">
    <property type="entry name" value="beta-beta-alpha zinc fingers"/>
    <property type="match status" value="1"/>
</dbReference>
<feature type="region of interest" description="Disordered" evidence="9">
    <location>
        <begin position="112"/>
        <end position="201"/>
    </location>
</feature>
<proteinExistence type="predicted"/>
<comment type="subcellular location">
    <subcellularLocation>
        <location evidence="1">Nucleus</location>
    </subcellularLocation>
</comment>
<feature type="region of interest" description="Disordered" evidence="9">
    <location>
        <begin position="31"/>
        <end position="90"/>
    </location>
</feature>
<sequence length="268" mass="29047">MYNPPLLEKPRLPGFGMFGLPDQVSVSVVSPEARPTVSLPAGLTSASSSSSSPSSYITPMQQPEPLLPSAARYPPPLGLAPSFAPYPNRQQLPNLSSVLNKIQSEQRLPLPAPTLSSVVPMPQRPEYPPIPTASQISPGAYYPRPPSSAAFDPPHAKSADEATPEFSAESVPIMSPSARVASVSSNSSLSDTTSSRSTNPRKYKCKMCGKAFTTSGHLARHNRIHTGVKNHICPYEGCNARFSRQDNCMQHYKTHLNGKKSRKRVKRE</sequence>
<organism evidence="11 12">
    <name type="scientific">Brettanomyces naardenensis</name>
    <name type="common">Yeast</name>
    <dbReference type="NCBI Taxonomy" id="13370"/>
    <lineage>
        <taxon>Eukaryota</taxon>
        <taxon>Fungi</taxon>
        <taxon>Dikarya</taxon>
        <taxon>Ascomycota</taxon>
        <taxon>Saccharomycotina</taxon>
        <taxon>Pichiomycetes</taxon>
        <taxon>Pichiales</taxon>
        <taxon>Pichiaceae</taxon>
        <taxon>Brettanomyces</taxon>
    </lineage>
</organism>
<dbReference type="PROSITE" id="PS50157">
    <property type="entry name" value="ZINC_FINGER_C2H2_2"/>
    <property type="match status" value="2"/>
</dbReference>
<dbReference type="OrthoDB" id="6365676at2759"/>
<evidence type="ECO:0000313" key="12">
    <source>
        <dbReference type="Proteomes" id="UP000290900"/>
    </source>
</evidence>
<dbReference type="EMBL" id="CAACVR010000012">
    <property type="protein sequence ID" value="VEU21550.1"/>
    <property type="molecule type" value="Genomic_DNA"/>
</dbReference>
<gene>
    <name evidence="11" type="ORF">BRENAR_LOCUS2283</name>
</gene>
<dbReference type="Proteomes" id="UP000290900">
    <property type="component" value="Unassembled WGS sequence"/>
</dbReference>
<dbReference type="GO" id="GO:0000122">
    <property type="term" value="P:negative regulation of transcription by RNA polymerase II"/>
    <property type="evidence" value="ECO:0007669"/>
    <property type="project" value="UniProtKB-ARBA"/>
</dbReference>
<dbReference type="InterPro" id="IPR013087">
    <property type="entry name" value="Znf_C2H2_type"/>
</dbReference>
<dbReference type="GO" id="GO:0000785">
    <property type="term" value="C:chromatin"/>
    <property type="evidence" value="ECO:0007669"/>
    <property type="project" value="TreeGrafter"/>
</dbReference>
<evidence type="ECO:0000259" key="10">
    <source>
        <dbReference type="PROSITE" id="PS50157"/>
    </source>
</evidence>
<dbReference type="GO" id="GO:0005634">
    <property type="term" value="C:nucleus"/>
    <property type="evidence" value="ECO:0007669"/>
    <property type="project" value="UniProtKB-SubCell"/>
</dbReference>
<evidence type="ECO:0000313" key="11">
    <source>
        <dbReference type="EMBL" id="VEU21550.1"/>
    </source>
</evidence>
<keyword evidence="12" id="KW-1185">Reference proteome</keyword>
<accession>A0A448YKW0</accession>
<feature type="compositionally biased region" description="Low complexity" evidence="9">
    <location>
        <begin position="175"/>
        <end position="197"/>
    </location>
</feature>
<dbReference type="STRING" id="13370.A0A448YKW0"/>
<evidence type="ECO:0000256" key="2">
    <source>
        <dbReference type="ARBA" id="ARBA00022491"/>
    </source>
</evidence>
<evidence type="ECO:0000256" key="7">
    <source>
        <dbReference type="ARBA" id="ARBA00023242"/>
    </source>
</evidence>
<dbReference type="FunCoup" id="A0A448YKW0">
    <property type="interactions" value="310"/>
</dbReference>
<evidence type="ECO:0000256" key="9">
    <source>
        <dbReference type="SAM" id="MobiDB-lite"/>
    </source>
</evidence>
<feature type="domain" description="C2H2-type" evidence="10">
    <location>
        <begin position="231"/>
        <end position="260"/>
    </location>
</feature>
<dbReference type="PANTHER" id="PTHR14003:SF19">
    <property type="entry name" value="YY2 TRANSCRIPTION FACTOR"/>
    <property type="match status" value="1"/>
</dbReference>
<name>A0A448YKW0_BRENA</name>
<feature type="compositionally biased region" description="Low complexity" evidence="9">
    <location>
        <begin position="45"/>
        <end position="55"/>
    </location>
</feature>
<keyword evidence="5 8" id="KW-0863">Zinc-finger</keyword>
<dbReference type="GO" id="GO:0005667">
    <property type="term" value="C:transcription regulator complex"/>
    <property type="evidence" value="ECO:0007669"/>
    <property type="project" value="TreeGrafter"/>
</dbReference>
<evidence type="ECO:0000256" key="3">
    <source>
        <dbReference type="ARBA" id="ARBA00022723"/>
    </source>
</evidence>
<keyword evidence="7" id="KW-0539">Nucleus</keyword>
<dbReference type="GO" id="GO:0000981">
    <property type="term" value="F:DNA-binding transcription factor activity, RNA polymerase II-specific"/>
    <property type="evidence" value="ECO:0007669"/>
    <property type="project" value="TreeGrafter"/>
</dbReference>